<dbReference type="GO" id="GO:0005544">
    <property type="term" value="F:calcium-dependent phospholipid binding"/>
    <property type="evidence" value="ECO:0007669"/>
    <property type="project" value="TreeGrafter"/>
</dbReference>
<dbReference type="GO" id="GO:0006906">
    <property type="term" value="P:vesicle fusion"/>
    <property type="evidence" value="ECO:0007669"/>
    <property type="project" value="TreeGrafter"/>
</dbReference>
<dbReference type="AlphaFoldDB" id="A0A9P1IT71"/>
<dbReference type="Proteomes" id="UP001152747">
    <property type="component" value="Unassembled WGS sequence"/>
</dbReference>
<reference evidence="1" key="1">
    <citation type="submission" date="2022-11" db="EMBL/GenBank/DDBJ databases">
        <authorList>
            <person name="Kikuchi T."/>
        </authorList>
    </citation>
    <scope>NUCLEOTIDE SEQUENCE</scope>
    <source>
        <strain evidence="1">PS1010</strain>
    </source>
</reference>
<sequence>MLTNFYIWMEMENDENENSQKIAPTLQIAFSFTEESEEFSFYIRQILNFHTLPSLIRKKSRAIFYFARGISRKYSVMGWNRRISMREIESRNPAIFKTLSVPLEKSTLFNEYFTCQASRKDFKTTMLRVQICEVDQNEKDTVVLEMDYWLDDDLQLDFRQFELPFQPYLPDLGEVELNMVYLPTIGRIVIHYSGVTNLRILEEEAGSSNAQKPNLYIRGALFIRDEVFEVHKTEIQHDLKATSDDGCYFTKKLIFDVGRESFRFDSELLIHVVQIVEDGRKHVIGGIALSAERSDHWRQMLVSPRKSISHVHRLIPTAG</sequence>
<dbReference type="GO" id="GO:0098793">
    <property type="term" value="C:presynapse"/>
    <property type="evidence" value="ECO:0007669"/>
    <property type="project" value="GOC"/>
</dbReference>
<evidence type="ECO:0000313" key="2">
    <source>
        <dbReference type="Proteomes" id="UP001152747"/>
    </source>
</evidence>
<dbReference type="GO" id="GO:0030276">
    <property type="term" value="F:clathrin binding"/>
    <property type="evidence" value="ECO:0007669"/>
    <property type="project" value="TreeGrafter"/>
</dbReference>
<dbReference type="InterPro" id="IPR035892">
    <property type="entry name" value="C2_domain_sf"/>
</dbReference>
<protein>
    <submittedName>
        <fullName evidence="1">Uncharacterized protein</fullName>
    </submittedName>
</protein>
<gene>
    <name evidence="1" type="ORF">CAMP_LOCUS13318</name>
</gene>
<dbReference type="PANTHER" id="PTHR10024">
    <property type="entry name" value="SYNAPTOTAGMIN"/>
    <property type="match status" value="1"/>
</dbReference>
<dbReference type="GO" id="GO:0070382">
    <property type="term" value="C:exocytic vesicle"/>
    <property type="evidence" value="ECO:0007669"/>
    <property type="project" value="TreeGrafter"/>
</dbReference>
<dbReference type="GO" id="GO:0005509">
    <property type="term" value="F:calcium ion binding"/>
    <property type="evidence" value="ECO:0007669"/>
    <property type="project" value="TreeGrafter"/>
</dbReference>
<keyword evidence="2" id="KW-1185">Reference proteome</keyword>
<name>A0A9P1IT71_9PELO</name>
<evidence type="ECO:0000313" key="1">
    <source>
        <dbReference type="EMBL" id="CAI5450681.1"/>
    </source>
</evidence>
<comment type="caution">
    <text evidence="1">The sequence shown here is derived from an EMBL/GenBank/DDBJ whole genome shotgun (WGS) entry which is preliminary data.</text>
</comment>
<dbReference type="GO" id="GO:0001786">
    <property type="term" value="F:phosphatidylserine binding"/>
    <property type="evidence" value="ECO:0007669"/>
    <property type="project" value="TreeGrafter"/>
</dbReference>
<proteinExistence type="predicted"/>
<organism evidence="1 2">
    <name type="scientific">Caenorhabditis angaria</name>
    <dbReference type="NCBI Taxonomy" id="860376"/>
    <lineage>
        <taxon>Eukaryota</taxon>
        <taxon>Metazoa</taxon>
        <taxon>Ecdysozoa</taxon>
        <taxon>Nematoda</taxon>
        <taxon>Chromadorea</taxon>
        <taxon>Rhabditida</taxon>
        <taxon>Rhabditina</taxon>
        <taxon>Rhabditomorpha</taxon>
        <taxon>Rhabditoidea</taxon>
        <taxon>Rhabditidae</taxon>
        <taxon>Peloderinae</taxon>
        <taxon>Caenorhabditis</taxon>
    </lineage>
</organism>
<dbReference type="GO" id="GO:0000149">
    <property type="term" value="F:SNARE binding"/>
    <property type="evidence" value="ECO:0007669"/>
    <property type="project" value="TreeGrafter"/>
</dbReference>
<dbReference type="PANTHER" id="PTHR10024:SF364">
    <property type="entry name" value="C2 DOMAIN-CONTAINING PROTEIN"/>
    <property type="match status" value="1"/>
</dbReference>
<dbReference type="GO" id="GO:0048791">
    <property type="term" value="P:calcium ion-regulated exocytosis of neurotransmitter"/>
    <property type="evidence" value="ECO:0007669"/>
    <property type="project" value="TreeGrafter"/>
</dbReference>
<accession>A0A9P1IT71</accession>
<dbReference type="Gene3D" id="2.60.40.150">
    <property type="entry name" value="C2 domain"/>
    <property type="match status" value="1"/>
</dbReference>
<dbReference type="OrthoDB" id="67700at2759"/>
<dbReference type="GO" id="GO:0005886">
    <property type="term" value="C:plasma membrane"/>
    <property type="evidence" value="ECO:0007669"/>
    <property type="project" value="TreeGrafter"/>
</dbReference>
<dbReference type="EMBL" id="CANHGI010000005">
    <property type="protein sequence ID" value="CAI5450681.1"/>
    <property type="molecule type" value="Genomic_DNA"/>
</dbReference>
<dbReference type="GO" id="GO:0030424">
    <property type="term" value="C:axon"/>
    <property type="evidence" value="ECO:0007669"/>
    <property type="project" value="TreeGrafter"/>
</dbReference>